<reference evidence="2" key="2">
    <citation type="submission" date="2023-06" db="EMBL/GenBank/DDBJ databases">
        <authorList>
            <person name="Swenson N.G."/>
            <person name="Wegrzyn J.L."/>
            <person name="Mcevoy S.L."/>
        </authorList>
    </citation>
    <scope>NUCLEOTIDE SEQUENCE</scope>
    <source>
        <strain evidence="2">NS2018</strain>
        <tissue evidence="2">Leaf</tissue>
    </source>
</reference>
<proteinExistence type="predicted"/>
<accession>A0AA39TB08</accession>
<dbReference type="Proteomes" id="UP001168877">
    <property type="component" value="Unassembled WGS sequence"/>
</dbReference>
<reference evidence="2" key="1">
    <citation type="journal article" date="2022" name="Plant J.">
        <title>Strategies of tolerance reflected in two North American maple genomes.</title>
        <authorList>
            <person name="McEvoy S.L."/>
            <person name="Sezen U.U."/>
            <person name="Trouern-Trend A."/>
            <person name="McMahon S.M."/>
            <person name="Schaberg P.G."/>
            <person name="Yang J."/>
            <person name="Wegrzyn J.L."/>
            <person name="Swenson N.G."/>
        </authorList>
    </citation>
    <scope>NUCLEOTIDE SEQUENCE</scope>
    <source>
        <strain evidence="2">NS2018</strain>
    </source>
</reference>
<evidence type="ECO:0000313" key="2">
    <source>
        <dbReference type="EMBL" id="KAK0604658.1"/>
    </source>
</evidence>
<keyword evidence="3" id="KW-1185">Reference proteome</keyword>
<gene>
    <name evidence="2" type="ORF">LWI29_017897</name>
</gene>
<comment type="caution">
    <text evidence="2">The sequence shown here is derived from an EMBL/GenBank/DDBJ whole genome shotgun (WGS) entry which is preliminary data.</text>
</comment>
<dbReference type="AlphaFoldDB" id="A0AA39TB08"/>
<organism evidence="2 3">
    <name type="scientific">Acer saccharum</name>
    <name type="common">Sugar maple</name>
    <dbReference type="NCBI Taxonomy" id="4024"/>
    <lineage>
        <taxon>Eukaryota</taxon>
        <taxon>Viridiplantae</taxon>
        <taxon>Streptophyta</taxon>
        <taxon>Embryophyta</taxon>
        <taxon>Tracheophyta</taxon>
        <taxon>Spermatophyta</taxon>
        <taxon>Magnoliopsida</taxon>
        <taxon>eudicotyledons</taxon>
        <taxon>Gunneridae</taxon>
        <taxon>Pentapetalae</taxon>
        <taxon>rosids</taxon>
        <taxon>malvids</taxon>
        <taxon>Sapindales</taxon>
        <taxon>Sapindaceae</taxon>
        <taxon>Hippocastanoideae</taxon>
        <taxon>Acereae</taxon>
        <taxon>Acer</taxon>
    </lineage>
</organism>
<name>A0AA39TB08_ACESA</name>
<protein>
    <submittedName>
        <fullName evidence="2">Uncharacterized protein</fullName>
    </submittedName>
</protein>
<sequence>MFSQSADVNSAQGCVTLGYRIQHGQQLNTSDNTILSSSSEPPADNTNLCSSSEPPAQNLDIIRSSAVESVAQPLASISSPTTAADSLVFPTVSQHQMITRSKHGIFKPRVFLSECSLPSGFVTKLEPKTAKSTMQSLKWLNAMKDEFHALQRNNTWTLFLFEGDNLERGLDSYAALEC</sequence>
<feature type="region of interest" description="Disordered" evidence="1">
    <location>
        <begin position="31"/>
        <end position="54"/>
    </location>
</feature>
<evidence type="ECO:0000313" key="3">
    <source>
        <dbReference type="Proteomes" id="UP001168877"/>
    </source>
</evidence>
<evidence type="ECO:0000256" key="1">
    <source>
        <dbReference type="SAM" id="MobiDB-lite"/>
    </source>
</evidence>
<dbReference type="EMBL" id="JAUESC010000002">
    <property type="protein sequence ID" value="KAK0604658.1"/>
    <property type="molecule type" value="Genomic_DNA"/>
</dbReference>